<dbReference type="SUPFAM" id="SSF56300">
    <property type="entry name" value="Metallo-dependent phosphatases"/>
    <property type="match status" value="1"/>
</dbReference>
<dbReference type="EMBL" id="FQYT01000004">
    <property type="protein sequence ID" value="SHI58266.1"/>
    <property type="molecule type" value="Genomic_DNA"/>
</dbReference>
<evidence type="ECO:0000313" key="6">
    <source>
        <dbReference type="Proteomes" id="UP000184342"/>
    </source>
</evidence>
<comment type="cofactor">
    <cofactor evidence="4">
        <name>Mn(2+)</name>
        <dbReference type="ChEBI" id="CHEBI:29035"/>
    </cofactor>
</comment>
<sequence>MSNIKYLELLAKDFPNISAVANEIINLKAIRRLPKGTEYFISDLHGEYEAFSHILRSASGIIRTKVNDVFESSITDEECNQLAILIYYPERFQENLKLQTEERKQWEKVTIHRLIQICKMASTKYTRSKVRKKIPACYAYVIDELLHAEDNDYDKKKYYNEFIYSLVDVGIAGEFITAICDLIQKLSVDRLHIVGDIFDRGARPDKIMNELIEFENLDIQWGNHDISWMGAATGNRALMANVIRICLSYNSFDLLEDGYGINLRALSEFAEKIYSEDPCEHFMPHLLDQNETDFVDENLTAKMHKAIAVIQFKLEGQLIKRHPEYNLDDRILIEQVDYANGTLMLEGKSYVLRDRNFPTLDPKNPLQLSREEEELMRIIAHSFESSEQLHRHVKFLYSHGNSCKCINSNLLFHGCIPMTKEGEFDVLVVEGDPYKGKDLFKKIDEMANDAYFLPRNSKLQEEASDFMWYIWCGPLSPVFGKDKITTYENYFIGLKETKHEELNPYFKLSQNSEEICCKIFEEFGIDPEKAHIINGHVPVKYKDGENPVKANGKLFVIDGGIAKAYQPRTGIAGYTLIFNSRHLSIAEHKPFKKDLSGLPNDNTPNVRTVDVMKSRVTVADTDTGKELQNQINDLTELLDAYKKGIIKEKV</sequence>
<dbReference type="EC" id="3.1.3.11" evidence="4"/>
<dbReference type="PIRSF" id="PIRSF000906">
    <property type="entry name" value="FBPtase_Bacill"/>
    <property type="match status" value="1"/>
</dbReference>
<accession>A0A1M6CB94</accession>
<dbReference type="Pfam" id="PF06874">
    <property type="entry name" value="FBPase_2"/>
    <property type="match status" value="1"/>
</dbReference>
<keyword evidence="6" id="KW-1185">Reference proteome</keyword>
<reference evidence="5 6" key="1">
    <citation type="submission" date="2016-11" db="EMBL/GenBank/DDBJ databases">
        <authorList>
            <person name="Jaros S."/>
            <person name="Januszkiewicz K."/>
            <person name="Wedrychowicz H."/>
        </authorList>
    </citation>
    <scope>NUCLEOTIDE SEQUENCE [LARGE SCALE GENOMIC DNA]</scope>
    <source>
        <strain evidence="5 6">DSM 15970</strain>
    </source>
</reference>
<keyword evidence="1 4" id="KW-0378">Hydrolase</keyword>
<name>A0A1M6CB94_9FIRM</name>
<organism evidence="5 6">
    <name type="scientific">Parasporobacterium paucivorans DSM 15970</name>
    <dbReference type="NCBI Taxonomy" id="1122934"/>
    <lineage>
        <taxon>Bacteria</taxon>
        <taxon>Bacillati</taxon>
        <taxon>Bacillota</taxon>
        <taxon>Clostridia</taxon>
        <taxon>Lachnospirales</taxon>
        <taxon>Lachnospiraceae</taxon>
        <taxon>Parasporobacterium</taxon>
    </lineage>
</organism>
<comment type="pathway">
    <text evidence="4">Carbohydrate biosynthesis; gluconeogenesis.</text>
</comment>
<dbReference type="GO" id="GO:0042132">
    <property type="term" value="F:fructose 1,6-bisphosphate 1-phosphatase activity"/>
    <property type="evidence" value="ECO:0007669"/>
    <property type="project" value="UniProtKB-UniRule"/>
</dbReference>
<dbReference type="InterPro" id="IPR029052">
    <property type="entry name" value="Metallo-depent_PP-like"/>
</dbReference>
<dbReference type="InterPro" id="IPR009164">
    <property type="entry name" value="FBPtase_class3"/>
</dbReference>
<dbReference type="STRING" id="1122934.SAMN02745691_00522"/>
<dbReference type="GO" id="GO:0006094">
    <property type="term" value="P:gluconeogenesis"/>
    <property type="evidence" value="ECO:0007669"/>
    <property type="project" value="UniProtKB-UniRule"/>
</dbReference>
<dbReference type="RefSeq" id="WP_073992810.1">
    <property type="nucleotide sequence ID" value="NZ_FQYT01000004.1"/>
</dbReference>
<keyword evidence="2 4" id="KW-0464">Manganese</keyword>
<comment type="similarity">
    <text evidence="4">Belongs to the FBPase class 3 family.</text>
</comment>
<keyword evidence="3 4" id="KW-0119">Carbohydrate metabolism</keyword>
<evidence type="ECO:0000256" key="1">
    <source>
        <dbReference type="ARBA" id="ARBA00022801"/>
    </source>
</evidence>
<dbReference type="HAMAP" id="MF_01854">
    <property type="entry name" value="FBPase_class3"/>
    <property type="match status" value="1"/>
</dbReference>
<protein>
    <recommendedName>
        <fullName evidence="4">Fructose-1,6-bisphosphatase class 3</fullName>
        <shortName evidence="4">FBPase class 3</shortName>
        <ecNumber evidence="4">3.1.3.11</ecNumber>
    </recommendedName>
    <alternativeName>
        <fullName evidence="4">D-fructose-1,6-bisphosphate 1-phosphohydrolase class 3</fullName>
    </alternativeName>
</protein>
<evidence type="ECO:0000256" key="2">
    <source>
        <dbReference type="ARBA" id="ARBA00023211"/>
    </source>
</evidence>
<evidence type="ECO:0000256" key="3">
    <source>
        <dbReference type="ARBA" id="ARBA00023277"/>
    </source>
</evidence>
<dbReference type="UniPathway" id="UPA00138"/>
<comment type="catalytic activity">
    <reaction evidence="4">
        <text>beta-D-fructose 1,6-bisphosphate + H2O = beta-D-fructose 6-phosphate + phosphate</text>
        <dbReference type="Rhea" id="RHEA:11064"/>
        <dbReference type="ChEBI" id="CHEBI:15377"/>
        <dbReference type="ChEBI" id="CHEBI:32966"/>
        <dbReference type="ChEBI" id="CHEBI:43474"/>
        <dbReference type="ChEBI" id="CHEBI:57634"/>
        <dbReference type="EC" id="3.1.3.11"/>
    </reaction>
</comment>
<proteinExistence type="inferred from homology"/>
<dbReference type="Gene3D" id="3.60.21.10">
    <property type="match status" value="1"/>
</dbReference>
<dbReference type="AlphaFoldDB" id="A0A1M6CB94"/>
<evidence type="ECO:0000313" key="5">
    <source>
        <dbReference type="EMBL" id="SHI58266.1"/>
    </source>
</evidence>
<dbReference type="OrthoDB" id="9779903at2"/>
<gene>
    <name evidence="4" type="primary">fbp</name>
    <name evidence="5" type="ORF">SAMN02745691_00522</name>
</gene>
<dbReference type="Proteomes" id="UP000184342">
    <property type="component" value="Unassembled WGS sequence"/>
</dbReference>
<evidence type="ECO:0000256" key="4">
    <source>
        <dbReference type="HAMAP-Rule" id="MF_01854"/>
    </source>
</evidence>